<dbReference type="EMBL" id="MVHF01000019">
    <property type="protein sequence ID" value="ORA33707.1"/>
    <property type="molecule type" value="Genomic_DNA"/>
</dbReference>
<gene>
    <name evidence="1" type="ORF">BST13_19165</name>
</gene>
<dbReference type="OrthoDB" id="9798771at2"/>
<sequence>MVDDVIDVDAFIRDGYVKVERAAPRQIADQARDLLWHQMGLSPARPQSWTQPVVWTADLTGAGPFGELASSVRLAAALDAMCGAGGWQPRRALGNIPVRFPVHPPADDRGWHIDLNTPDSTGAWMVSDRPHTMLLLTLLSEVGPDDAPTRIRAGSHRDVATALGGEPVDAPTAGAMVDAATCDRPVAHATGVPGDMYLLHPFTVHAADEHRGSTPRFMSQAPIVLTEPLGPDSDSALACVWR</sequence>
<proteinExistence type="predicted"/>
<dbReference type="Gene3D" id="2.60.120.620">
    <property type="entry name" value="q2cbj1_9rhob like domain"/>
    <property type="match status" value="1"/>
</dbReference>
<dbReference type="Proteomes" id="UP000192448">
    <property type="component" value="Unassembled WGS sequence"/>
</dbReference>
<evidence type="ECO:0000313" key="1">
    <source>
        <dbReference type="EMBL" id="ORA33707.1"/>
    </source>
</evidence>
<reference evidence="1 2" key="1">
    <citation type="submission" date="2017-02" db="EMBL/GenBank/DDBJ databases">
        <title>The new phylogeny of genus Mycobacterium.</title>
        <authorList>
            <person name="Tortoli E."/>
            <person name="Trovato A."/>
            <person name="Cirillo D.M."/>
        </authorList>
    </citation>
    <scope>NUCLEOTIDE SEQUENCE [LARGE SCALE GENOMIC DNA]</scope>
    <source>
        <strain evidence="1 2">RW6</strain>
    </source>
</reference>
<accession>A0A1X0AUG9</accession>
<dbReference type="AlphaFoldDB" id="A0A1X0AUG9"/>
<evidence type="ECO:0000313" key="2">
    <source>
        <dbReference type="Proteomes" id="UP000192448"/>
    </source>
</evidence>
<dbReference type="SUPFAM" id="SSF51197">
    <property type="entry name" value="Clavaminate synthase-like"/>
    <property type="match status" value="1"/>
</dbReference>
<name>A0A1X0AUG9_9MYCO</name>
<dbReference type="STRING" id="1927124.BST13_19165"/>
<comment type="caution">
    <text evidence="1">The sequence shown here is derived from an EMBL/GenBank/DDBJ whole genome shotgun (WGS) entry which is preliminary data.</text>
</comment>
<organism evidence="1 2">
    <name type="scientific">Mycobacterium aquaticum</name>
    <dbReference type="NCBI Taxonomy" id="1927124"/>
    <lineage>
        <taxon>Bacteria</taxon>
        <taxon>Bacillati</taxon>
        <taxon>Actinomycetota</taxon>
        <taxon>Actinomycetes</taxon>
        <taxon>Mycobacteriales</taxon>
        <taxon>Mycobacteriaceae</taxon>
        <taxon>Mycobacterium</taxon>
    </lineage>
</organism>
<keyword evidence="2" id="KW-1185">Reference proteome</keyword>
<protein>
    <submittedName>
        <fullName evidence="1">Mitomycin antibiotics/polyketide fumonisin biosynthesis protein</fullName>
    </submittedName>
</protein>